<dbReference type="InterPro" id="IPR052177">
    <property type="entry name" value="Divisome_Glycosyl_Hydrolase"/>
</dbReference>
<dbReference type="Proteomes" id="UP000014760">
    <property type="component" value="Unassembled WGS sequence"/>
</dbReference>
<evidence type="ECO:0000313" key="4">
    <source>
        <dbReference type="Proteomes" id="UP000014760"/>
    </source>
</evidence>
<dbReference type="HOGENOM" id="CLU_019247_0_1_1"/>
<organism evidence="3 4">
    <name type="scientific">Capitella teleta</name>
    <name type="common">Polychaete worm</name>
    <dbReference type="NCBI Taxonomy" id="283909"/>
    <lineage>
        <taxon>Eukaryota</taxon>
        <taxon>Metazoa</taxon>
        <taxon>Spiralia</taxon>
        <taxon>Lophotrochozoa</taxon>
        <taxon>Annelida</taxon>
        <taxon>Polychaeta</taxon>
        <taxon>Sedentaria</taxon>
        <taxon>Scolecida</taxon>
        <taxon>Capitellidae</taxon>
        <taxon>Capitella</taxon>
    </lineage>
</organism>
<reference evidence="4" key="1">
    <citation type="submission" date="2012-12" db="EMBL/GenBank/DDBJ databases">
        <authorList>
            <person name="Hellsten U."/>
            <person name="Grimwood J."/>
            <person name="Chapman J.A."/>
            <person name="Shapiro H."/>
            <person name="Aerts A."/>
            <person name="Otillar R.P."/>
            <person name="Terry A.Y."/>
            <person name="Boore J.L."/>
            <person name="Simakov O."/>
            <person name="Marletaz F."/>
            <person name="Cho S.-J."/>
            <person name="Edsinger-Gonzales E."/>
            <person name="Havlak P."/>
            <person name="Kuo D.-H."/>
            <person name="Larsson T."/>
            <person name="Lv J."/>
            <person name="Arendt D."/>
            <person name="Savage R."/>
            <person name="Osoegawa K."/>
            <person name="de Jong P."/>
            <person name="Lindberg D.R."/>
            <person name="Seaver E.C."/>
            <person name="Weisblat D.A."/>
            <person name="Putnam N.H."/>
            <person name="Grigoriev I.V."/>
            <person name="Rokhsar D.S."/>
        </authorList>
    </citation>
    <scope>NUCLEOTIDE SEQUENCE</scope>
    <source>
        <strain evidence="4">I ESC-2004</strain>
    </source>
</reference>
<dbReference type="OMA" id="RITMNHT"/>
<dbReference type="PANTHER" id="PTHR43405:SF1">
    <property type="entry name" value="GLYCOSYL HYDROLASE DIGH"/>
    <property type="match status" value="1"/>
</dbReference>
<dbReference type="OrthoDB" id="2018923at2759"/>
<dbReference type="Gene3D" id="3.20.20.80">
    <property type="entry name" value="Glycosidases"/>
    <property type="match status" value="1"/>
</dbReference>
<dbReference type="EnsemblMetazoa" id="CapteT138680">
    <property type="protein sequence ID" value="CapteP138680"/>
    <property type="gene ID" value="CapteG138680"/>
</dbReference>
<feature type="domain" description="Glycosyl hydrolase-like 10" evidence="2">
    <location>
        <begin position="1"/>
        <end position="331"/>
    </location>
</feature>
<dbReference type="InterPro" id="IPR003790">
    <property type="entry name" value="GHL10"/>
</dbReference>
<sequence length="383" mass="43896">MRGLWVATVDNIDWPTAPSVSPEEQQEELLTYLDLMVEMKMNCIFFQVRPVGDAFYESEIEPWSEFMTGEQGVAPDPLWDPLAFLVEHAHSRGIQVHAWINPYRAKVRTSLLLSCMPQKNSNKGLDPSHMAIRYSEYAYPYGSYLWMDPSAQVILDHILTVVDDILVRYEVDGLHIDDYFYPFPEGGLAFPDEATYAEYVSSGGTLSLEDWRRDNVNEMVQDLGNLVWSHDRIFSISPAGLYRPGHPEGMPPPIVGGDPYEDIFADSKLWLESGWMDWFIPQVYWAIAPPEQSFPEVLSWWLQVSADSAQKLVFGGTAIYKIEPPSDWDPQEIVDQIEISRQEDFRERFSMGNVHFSAKYFRDGTKNITEHFKGVYSKDAAIP</sequence>
<dbReference type="InterPro" id="IPR017853">
    <property type="entry name" value="GH"/>
</dbReference>
<keyword evidence="4" id="KW-1185">Reference proteome</keyword>
<reference evidence="3" key="3">
    <citation type="submission" date="2015-06" db="UniProtKB">
        <authorList>
            <consortium name="EnsemblMetazoa"/>
        </authorList>
    </citation>
    <scope>IDENTIFICATION</scope>
</reference>
<dbReference type="Pfam" id="PF02638">
    <property type="entry name" value="GHL10"/>
    <property type="match status" value="1"/>
</dbReference>
<protein>
    <recommendedName>
        <fullName evidence="2">Glycosyl hydrolase-like 10 domain-containing protein</fullName>
    </recommendedName>
</protein>
<name>X1Z2B7_CAPTE</name>
<dbReference type="EMBL" id="AMQN01000623">
    <property type="status" value="NOT_ANNOTATED_CDS"/>
    <property type="molecule type" value="Genomic_DNA"/>
</dbReference>
<evidence type="ECO:0000256" key="1">
    <source>
        <dbReference type="ARBA" id="ARBA00022729"/>
    </source>
</evidence>
<accession>X1Z2B7</accession>
<reference evidence="4" key="2">
    <citation type="journal article" date="2013" name="Nature">
        <title>Insights into bilaterian evolution from three spiralian genomes.</title>
        <authorList>
            <person name="Simakov O."/>
            <person name="Marletaz F."/>
            <person name="Cho S.J."/>
            <person name="Edsinger-Gonzales E."/>
            <person name="Havlak P."/>
            <person name="Hellsten U."/>
            <person name="Kuo D.H."/>
            <person name="Larsson T."/>
            <person name="Lv J."/>
            <person name="Arendt D."/>
            <person name="Savage R."/>
            <person name="Osoegawa K."/>
            <person name="de Jong P."/>
            <person name="Grimwood J."/>
            <person name="Chapman J.A."/>
            <person name="Shapiro H."/>
            <person name="Aerts A."/>
            <person name="Otillar R.P."/>
            <person name="Terry A.Y."/>
            <person name="Boore J.L."/>
            <person name="Grigoriev I.V."/>
            <person name="Lindberg D.R."/>
            <person name="Seaver E.C."/>
            <person name="Weisblat D.A."/>
            <person name="Putnam N.H."/>
            <person name="Rokhsar D.S."/>
        </authorList>
    </citation>
    <scope>NUCLEOTIDE SEQUENCE</scope>
    <source>
        <strain evidence="4">I ESC-2004</strain>
    </source>
</reference>
<dbReference type="PANTHER" id="PTHR43405">
    <property type="entry name" value="GLYCOSYL HYDROLASE DIGH"/>
    <property type="match status" value="1"/>
</dbReference>
<evidence type="ECO:0000259" key="2">
    <source>
        <dbReference type="Pfam" id="PF02638"/>
    </source>
</evidence>
<dbReference type="SUPFAM" id="SSF51445">
    <property type="entry name" value="(Trans)glycosidases"/>
    <property type="match status" value="1"/>
</dbReference>
<proteinExistence type="predicted"/>
<keyword evidence="1" id="KW-0732">Signal</keyword>
<evidence type="ECO:0000313" key="3">
    <source>
        <dbReference type="EnsemblMetazoa" id="CapteP138680"/>
    </source>
</evidence>